<dbReference type="InterPro" id="IPR001433">
    <property type="entry name" value="OxRdtase_FAD/NAD-bd"/>
</dbReference>
<name>A0A839UFE9_9HYPH</name>
<dbReference type="InterPro" id="IPR017927">
    <property type="entry name" value="FAD-bd_FR_type"/>
</dbReference>
<dbReference type="Proteomes" id="UP000554520">
    <property type="component" value="Unassembled WGS sequence"/>
</dbReference>
<dbReference type="PROSITE" id="PS51384">
    <property type="entry name" value="FAD_FR"/>
    <property type="match status" value="1"/>
</dbReference>
<proteinExistence type="predicted"/>
<dbReference type="PROSITE" id="PS00197">
    <property type="entry name" value="2FE2S_FER_1"/>
    <property type="match status" value="1"/>
</dbReference>
<dbReference type="PANTHER" id="PTHR30212:SF2">
    <property type="entry name" value="PROTEIN YIIM"/>
    <property type="match status" value="1"/>
</dbReference>
<dbReference type="Gene3D" id="2.40.30.10">
    <property type="entry name" value="Translation factors"/>
    <property type="match status" value="1"/>
</dbReference>
<gene>
    <name evidence="3" type="ORF">FHS21_006190</name>
</gene>
<dbReference type="InterPro" id="IPR036010">
    <property type="entry name" value="2Fe-2S_ferredoxin-like_sf"/>
</dbReference>
<keyword evidence="4" id="KW-1185">Reference proteome</keyword>
<comment type="caution">
    <text evidence="3">The sequence shown here is derived from an EMBL/GenBank/DDBJ whole genome shotgun (WGS) entry which is preliminary data.</text>
</comment>
<dbReference type="Gene3D" id="3.40.50.80">
    <property type="entry name" value="Nucleotide-binding domain of ferredoxin-NADP reductase (FNR) module"/>
    <property type="match status" value="1"/>
</dbReference>
<dbReference type="PRINTS" id="PR00409">
    <property type="entry name" value="PHDIOXRDTASE"/>
</dbReference>
<protein>
    <submittedName>
        <fullName evidence="3">Ferredoxin-NADP reductase</fullName>
    </submittedName>
</protein>
<organism evidence="3 4">
    <name type="scientific">Phyllobacterium trifolii</name>
    <dbReference type="NCBI Taxonomy" id="300193"/>
    <lineage>
        <taxon>Bacteria</taxon>
        <taxon>Pseudomonadati</taxon>
        <taxon>Pseudomonadota</taxon>
        <taxon>Alphaproteobacteria</taxon>
        <taxon>Hyphomicrobiales</taxon>
        <taxon>Phyllobacteriaceae</taxon>
        <taxon>Phyllobacterium</taxon>
    </lineage>
</organism>
<accession>A0A839UFE9</accession>
<dbReference type="InterPro" id="IPR006058">
    <property type="entry name" value="2Fe2S_fd_BS"/>
</dbReference>
<evidence type="ECO:0000259" key="1">
    <source>
        <dbReference type="PROSITE" id="PS51085"/>
    </source>
</evidence>
<dbReference type="InterPro" id="IPR039261">
    <property type="entry name" value="FNR_nucleotide-bd"/>
</dbReference>
<dbReference type="GO" id="GO:0051537">
    <property type="term" value="F:2 iron, 2 sulfur cluster binding"/>
    <property type="evidence" value="ECO:0007669"/>
    <property type="project" value="InterPro"/>
</dbReference>
<dbReference type="InterPro" id="IPR017938">
    <property type="entry name" value="Riboflavin_synthase-like_b-brl"/>
</dbReference>
<feature type="domain" description="FAD-binding FR-type" evidence="2">
    <location>
        <begin position="6"/>
        <end position="107"/>
    </location>
</feature>
<dbReference type="RefSeq" id="WP_210283674.1">
    <property type="nucleotide sequence ID" value="NZ_JACHXN010000040.1"/>
</dbReference>
<evidence type="ECO:0000313" key="3">
    <source>
        <dbReference type="EMBL" id="MBB3149736.1"/>
    </source>
</evidence>
<dbReference type="PANTHER" id="PTHR30212">
    <property type="entry name" value="PROTEIN YIIM"/>
    <property type="match status" value="1"/>
</dbReference>
<dbReference type="GO" id="GO:0016491">
    <property type="term" value="F:oxidoreductase activity"/>
    <property type="evidence" value="ECO:0007669"/>
    <property type="project" value="InterPro"/>
</dbReference>
<dbReference type="SUPFAM" id="SSF54292">
    <property type="entry name" value="2Fe-2S ferredoxin-like"/>
    <property type="match status" value="1"/>
</dbReference>
<dbReference type="CDD" id="cd00207">
    <property type="entry name" value="fer2"/>
    <property type="match status" value="1"/>
</dbReference>
<dbReference type="CDD" id="cd06185">
    <property type="entry name" value="PDR_like"/>
    <property type="match status" value="1"/>
</dbReference>
<dbReference type="Pfam" id="PF00111">
    <property type="entry name" value="Fer2"/>
    <property type="match status" value="1"/>
</dbReference>
<feature type="domain" description="2Fe-2S ferredoxin-type" evidence="1">
    <location>
        <begin position="230"/>
        <end position="315"/>
    </location>
</feature>
<dbReference type="InterPro" id="IPR012675">
    <property type="entry name" value="Beta-grasp_dom_sf"/>
</dbReference>
<dbReference type="InterPro" id="IPR001041">
    <property type="entry name" value="2Fe-2S_ferredoxin-type"/>
</dbReference>
<dbReference type="Gene3D" id="3.10.20.30">
    <property type="match status" value="1"/>
</dbReference>
<sequence>MEAVPTKTITMRLTRIQYLAHETNLYEFEPIAGEAIPAAGPGAHIDIHLPNGMIRPYSLVHSGTENRYTIGVKRDAAGRGGSACLHDRVKVGSVLTIGVPRNNFPLEETADHTVLIAGGIGITPIWCMAQRLKKLGRSFELHYACRDRRDVAFLEKLEKLSEARIHIDAEAANFLDLGAIIDQAPASSHLYCCGPAPMLDAFEAKTSGLEPGYVHLERFAPVEEVSREGGFVVILEKSGREFVIPEGKSILEVLRDAGLDVDFSCEQGICGACQVQVVDGEPDHRDMFLSDEEKAEGGMMICCSGSRTPRLTLAL</sequence>
<evidence type="ECO:0000313" key="4">
    <source>
        <dbReference type="Proteomes" id="UP000554520"/>
    </source>
</evidence>
<reference evidence="3 4" key="1">
    <citation type="submission" date="2020-08" db="EMBL/GenBank/DDBJ databases">
        <title>Genomic Encyclopedia of Type Strains, Phase III (KMG-III): the genomes of soil and plant-associated and newly described type strains.</title>
        <authorList>
            <person name="Whitman W."/>
        </authorList>
    </citation>
    <scope>NUCLEOTIDE SEQUENCE [LARGE SCALE GENOMIC DNA]</scope>
    <source>
        <strain evidence="3 4">CECT 7015</strain>
    </source>
</reference>
<dbReference type="PROSITE" id="PS51085">
    <property type="entry name" value="2FE2S_FER_2"/>
    <property type="match status" value="1"/>
</dbReference>
<dbReference type="AlphaFoldDB" id="A0A839UFE9"/>
<dbReference type="SUPFAM" id="SSF52343">
    <property type="entry name" value="Ferredoxin reductase-like, C-terminal NADP-linked domain"/>
    <property type="match status" value="1"/>
</dbReference>
<dbReference type="InterPro" id="IPR052353">
    <property type="entry name" value="Benzoxazolinone_Detox_Enz"/>
</dbReference>
<dbReference type="SUPFAM" id="SSF63380">
    <property type="entry name" value="Riboflavin synthase domain-like"/>
    <property type="match status" value="1"/>
</dbReference>
<dbReference type="EMBL" id="JACHXN010000040">
    <property type="protein sequence ID" value="MBB3149736.1"/>
    <property type="molecule type" value="Genomic_DNA"/>
</dbReference>
<dbReference type="Pfam" id="PF00175">
    <property type="entry name" value="NAD_binding_1"/>
    <property type="match status" value="1"/>
</dbReference>
<evidence type="ECO:0000259" key="2">
    <source>
        <dbReference type="PROSITE" id="PS51384"/>
    </source>
</evidence>